<feature type="compositionally biased region" description="Basic and acidic residues" evidence="1">
    <location>
        <begin position="105"/>
        <end position="116"/>
    </location>
</feature>
<protein>
    <submittedName>
        <fullName evidence="2">Uncharacterized protein</fullName>
    </submittedName>
</protein>
<keyword evidence="3" id="KW-1185">Reference proteome</keyword>
<feature type="compositionally biased region" description="Acidic residues" evidence="1">
    <location>
        <begin position="71"/>
        <end position="87"/>
    </location>
</feature>
<evidence type="ECO:0000313" key="2">
    <source>
        <dbReference type="EMBL" id="TGZ78106.1"/>
    </source>
</evidence>
<feature type="compositionally biased region" description="Low complexity" evidence="1">
    <location>
        <begin position="11"/>
        <end position="23"/>
    </location>
</feature>
<gene>
    <name evidence="2" type="ORF">EX30DRAFT_374096</name>
</gene>
<dbReference type="Proteomes" id="UP000298138">
    <property type="component" value="Unassembled WGS sequence"/>
</dbReference>
<dbReference type="AlphaFoldDB" id="A0A4S2MM01"/>
<organism evidence="2 3">
    <name type="scientific">Ascodesmis nigricans</name>
    <dbReference type="NCBI Taxonomy" id="341454"/>
    <lineage>
        <taxon>Eukaryota</taxon>
        <taxon>Fungi</taxon>
        <taxon>Dikarya</taxon>
        <taxon>Ascomycota</taxon>
        <taxon>Pezizomycotina</taxon>
        <taxon>Pezizomycetes</taxon>
        <taxon>Pezizales</taxon>
        <taxon>Ascodesmidaceae</taxon>
        <taxon>Ascodesmis</taxon>
    </lineage>
</organism>
<sequence length="213" mass="23883">MHTTETLISHESQAQQESAAKKSAVVKVEDIPDPYSFCRPVYTPVDTATPLKNSVPRRPTTPESKDRNDDAMEVDDDYDLSDFVEIDNPDARKDVDDFKYIKAHTENGDNNEHGEHNSSTYPASSKNLHGHSNPNTNTHTDPSMPWNPPLFHLINSWLETTNSQTLPADAKLELMGTGIGLCLTAMYEHMVMMRKVLEWSGASNERWGTGKLL</sequence>
<proteinExistence type="predicted"/>
<dbReference type="InParanoid" id="A0A4S2MM01"/>
<feature type="compositionally biased region" description="Polar residues" evidence="1">
    <location>
        <begin position="1"/>
        <end position="10"/>
    </location>
</feature>
<evidence type="ECO:0000313" key="3">
    <source>
        <dbReference type="Proteomes" id="UP000298138"/>
    </source>
</evidence>
<accession>A0A4S2MM01</accession>
<evidence type="ECO:0000256" key="1">
    <source>
        <dbReference type="SAM" id="MobiDB-lite"/>
    </source>
</evidence>
<feature type="compositionally biased region" description="Polar residues" evidence="1">
    <location>
        <begin position="118"/>
        <end position="141"/>
    </location>
</feature>
<feature type="region of interest" description="Disordered" evidence="1">
    <location>
        <begin position="105"/>
        <end position="144"/>
    </location>
</feature>
<feature type="region of interest" description="Disordered" evidence="1">
    <location>
        <begin position="40"/>
        <end position="87"/>
    </location>
</feature>
<feature type="region of interest" description="Disordered" evidence="1">
    <location>
        <begin position="1"/>
        <end position="23"/>
    </location>
</feature>
<dbReference type="EMBL" id="ML220145">
    <property type="protein sequence ID" value="TGZ78106.1"/>
    <property type="molecule type" value="Genomic_DNA"/>
</dbReference>
<reference evidence="2 3" key="1">
    <citation type="submission" date="2019-04" db="EMBL/GenBank/DDBJ databases">
        <title>Comparative genomics and transcriptomics to analyze fruiting body development in filamentous ascomycetes.</title>
        <authorList>
            <consortium name="DOE Joint Genome Institute"/>
            <person name="Lutkenhaus R."/>
            <person name="Traeger S."/>
            <person name="Breuer J."/>
            <person name="Kuo A."/>
            <person name="Lipzen A."/>
            <person name="Pangilinan J."/>
            <person name="Dilworth D."/>
            <person name="Sandor L."/>
            <person name="Poggeler S."/>
            <person name="Barry K."/>
            <person name="Grigoriev I.V."/>
            <person name="Nowrousian M."/>
        </authorList>
    </citation>
    <scope>NUCLEOTIDE SEQUENCE [LARGE SCALE GENOMIC DNA]</scope>
    <source>
        <strain evidence="2 3">CBS 389.68</strain>
    </source>
</reference>
<name>A0A4S2MM01_9PEZI</name>